<dbReference type="PIRSF" id="PIRSF037732">
    <property type="entry name" value="YlbP_prd"/>
    <property type="match status" value="1"/>
</dbReference>
<dbReference type="eggNOG" id="COG0454">
    <property type="taxonomic scope" value="Bacteria"/>
</dbReference>
<name>A0A1I7HBK7_9BACL</name>
<dbReference type="Pfam" id="PF00583">
    <property type="entry name" value="Acetyltransf_1"/>
    <property type="match status" value="1"/>
</dbReference>
<keyword evidence="2" id="KW-0012">Acyltransferase</keyword>
<dbReference type="InterPro" id="IPR017274">
    <property type="entry name" value="YlbP"/>
</dbReference>
<organism evidence="4 5">
    <name type="scientific">Alicyclobacillus macrosporangiidus</name>
    <dbReference type="NCBI Taxonomy" id="392015"/>
    <lineage>
        <taxon>Bacteria</taxon>
        <taxon>Bacillati</taxon>
        <taxon>Bacillota</taxon>
        <taxon>Bacilli</taxon>
        <taxon>Bacillales</taxon>
        <taxon>Alicyclobacillaceae</taxon>
        <taxon>Alicyclobacillus</taxon>
    </lineage>
</organism>
<keyword evidence="5" id="KW-1185">Reference proteome</keyword>
<dbReference type="Proteomes" id="UP000183508">
    <property type="component" value="Unassembled WGS sequence"/>
</dbReference>
<dbReference type="InterPro" id="IPR000182">
    <property type="entry name" value="GNAT_dom"/>
</dbReference>
<dbReference type="Gene3D" id="3.40.630.30">
    <property type="match status" value="1"/>
</dbReference>
<dbReference type="GO" id="GO:0016747">
    <property type="term" value="F:acyltransferase activity, transferring groups other than amino-acyl groups"/>
    <property type="evidence" value="ECO:0007669"/>
    <property type="project" value="InterPro"/>
</dbReference>
<evidence type="ECO:0000256" key="1">
    <source>
        <dbReference type="ARBA" id="ARBA00022679"/>
    </source>
</evidence>
<evidence type="ECO:0000259" key="3">
    <source>
        <dbReference type="PROSITE" id="PS51186"/>
    </source>
</evidence>
<evidence type="ECO:0000313" key="4">
    <source>
        <dbReference type="EMBL" id="SFU58105.1"/>
    </source>
</evidence>
<reference evidence="5" key="1">
    <citation type="submission" date="2016-10" db="EMBL/GenBank/DDBJ databases">
        <authorList>
            <person name="Varghese N."/>
        </authorList>
    </citation>
    <scope>NUCLEOTIDE SEQUENCE [LARGE SCALE GENOMIC DNA]</scope>
    <source>
        <strain evidence="5">DSM 17980</strain>
    </source>
</reference>
<keyword evidence="1 4" id="KW-0808">Transferase</keyword>
<evidence type="ECO:0000313" key="5">
    <source>
        <dbReference type="Proteomes" id="UP000183508"/>
    </source>
</evidence>
<gene>
    <name evidence="4" type="ORF">SAMN05421543_104100</name>
</gene>
<dbReference type="NCBIfam" id="NF010241">
    <property type="entry name" value="PRK13688.1"/>
    <property type="match status" value="1"/>
</dbReference>
<dbReference type="AlphaFoldDB" id="A0A1I7HBK7"/>
<dbReference type="PROSITE" id="PS51186">
    <property type="entry name" value="GNAT"/>
    <property type="match status" value="1"/>
</dbReference>
<dbReference type="InterPro" id="IPR016181">
    <property type="entry name" value="Acyl_CoA_acyltransferase"/>
</dbReference>
<sequence>MDPVVVRLKVNFKTLEEFRRFREYGLEELSMYEDLQANMIENDADSPFYGVYEDGRLVARMSLYPVSARFDRYFTPPRDHLELWKLEVLPGYKGKGYGRALVQHAQSFGLPIKTNVRCGAHEFFTKLGFYPVKYNPERDHGQNPYLWLPPEEPRPASS</sequence>
<dbReference type="CDD" id="cd04301">
    <property type="entry name" value="NAT_SF"/>
    <property type="match status" value="1"/>
</dbReference>
<protein>
    <submittedName>
        <fullName evidence="4">Acetyltransferase (GNAT) family protein</fullName>
    </submittedName>
</protein>
<dbReference type="STRING" id="392015.SAMN05421543_104100"/>
<dbReference type="SUPFAM" id="SSF55729">
    <property type="entry name" value="Acyl-CoA N-acyltransferases (Nat)"/>
    <property type="match status" value="1"/>
</dbReference>
<accession>A0A1I7HBK7</accession>
<proteinExistence type="predicted"/>
<evidence type="ECO:0000256" key="2">
    <source>
        <dbReference type="ARBA" id="ARBA00023315"/>
    </source>
</evidence>
<feature type="domain" description="N-acetyltransferase" evidence="3">
    <location>
        <begin position="3"/>
        <end position="151"/>
    </location>
</feature>
<dbReference type="EMBL" id="FPBV01000004">
    <property type="protein sequence ID" value="SFU58105.1"/>
    <property type="molecule type" value="Genomic_DNA"/>
</dbReference>